<gene>
    <name evidence="8" type="ORF">CLAFUR5_06472</name>
</gene>
<keyword evidence="4 7" id="KW-1133">Transmembrane helix</keyword>
<dbReference type="InterPro" id="IPR008217">
    <property type="entry name" value="Ccc1_fam"/>
</dbReference>
<feature type="compositionally biased region" description="Basic and acidic residues" evidence="6">
    <location>
        <begin position="58"/>
        <end position="71"/>
    </location>
</feature>
<name>A0A9Q8LIH0_PASFU</name>
<feature type="region of interest" description="Disordered" evidence="6">
    <location>
        <begin position="1"/>
        <end position="99"/>
    </location>
</feature>
<feature type="compositionally biased region" description="Basic residues" evidence="6">
    <location>
        <begin position="43"/>
        <end position="55"/>
    </location>
</feature>
<dbReference type="AlphaFoldDB" id="A0A9Q8LIH0"/>
<dbReference type="GO" id="GO:0030026">
    <property type="term" value="P:intracellular manganese ion homeostasis"/>
    <property type="evidence" value="ECO:0007669"/>
    <property type="project" value="InterPro"/>
</dbReference>
<dbReference type="EMBL" id="CP090167">
    <property type="protein sequence ID" value="UJO17213.1"/>
    <property type="molecule type" value="Genomic_DNA"/>
</dbReference>
<reference evidence="8" key="1">
    <citation type="submission" date="2021-12" db="EMBL/GenBank/DDBJ databases">
        <authorList>
            <person name="Zaccaron A."/>
            <person name="Stergiopoulos I."/>
        </authorList>
    </citation>
    <scope>NUCLEOTIDE SEQUENCE</scope>
    <source>
        <strain evidence="8">Race5_Kim</strain>
    </source>
</reference>
<proteinExistence type="inferred from homology"/>
<dbReference type="Proteomes" id="UP000756132">
    <property type="component" value="Chromosome 5"/>
</dbReference>
<dbReference type="GO" id="GO:0012505">
    <property type="term" value="C:endomembrane system"/>
    <property type="evidence" value="ECO:0007669"/>
    <property type="project" value="UniProtKB-SubCell"/>
</dbReference>
<protein>
    <submittedName>
        <fullName evidence="8">Vacuolar iron transporter cccA</fullName>
    </submittedName>
</protein>
<keyword evidence="5 7" id="KW-0472">Membrane</keyword>
<evidence type="ECO:0000256" key="1">
    <source>
        <dbReference type="ARBA" id="ARBA00004127"/>
    </source>
</evidence>
<dbReference type="Pfam" id="PF01988">
    <property type="entry name" value="VIT1"/>
    <property type="match status" value="1"/>
</dbReference>
<feature type="compositionally biased region" description="Polar residues" evidence="6">
    <location>
        <begin position="8"/>
        <end position="19"/>
    </location>
</feature>
<feature type="transmembrane region" description="Helical" evidence="7">
    <location>
        <begin position="303"/>
        <end position="324"/>
    </location>
</feature>
<evidence type="ECO:0000313" key="9">
    <source>
        <dbReference type="Proteomes" id="UP000756132"/>
    </source>
</evidence>
<evidence type="ECO:0000256" key="5">
    <source>
        <dbReference type="ARBA" id="ARBA00023136"/>
    </source>
</evidence>
<evidence type="ECO:0000313" key="8">
    <source>
        <dbReference type="EMBL" id="UJO17213.1"/>
    </source>
</evidence>
<evidence type="ECO:0000256" key="7">
    <source>
        <dbReference type="SAM" id="Phobius"/>
    </source>
</evidence>
<accession>A0A9Q8LIH0</accession>
<dbReference type="RefSeq" id="XP_047761579.1">
    <property type="nucleotide sequence ID" value="XM_047905620.1"/>
</dbReference>
<dbReference type="KEGG" id="ffu:CLAFUR5_06472"/>
<feature type="transmembrane region" description="Helical" evidence="7">
    <location>
        <begin position="227"/>
        <end position="251"/>
    </location>
</feature>
<evidence type="ECO:0000256" key="4">
    <source>
        <dbReference type="ARBA" id="ARBA00022989"/>
    </source>
</evidence>
<dbReference type="OrthoDB" id="73465at2759"/>
<comment type="similarity">
    <text evidence="2">Belongs to the CCC1 family.</text>
</comment>
<keyword evidence="9" id="KW-1185">Reference proteome</keyword>
<reference evidence="8" key="2">
    <citation type="journal article" date="2022" name="Microb. Genom.">
        <title>A chromosome-scale genome assembly of the tomato pathogen Cladosporium fulvum reveals a compartmentalized genome architecture and the presence of a dispensable chromosome.</title>
        <authorList>
            <person name="Zaccaron A.Z."/>
            <person name="Chen L.H."/>
            <person name="Samaras A."/>
            <person name="Stergiopoulos I."/>
        </authorList>
    </citation>
    <scope>NUCLEOTIDE SEQUENCE</scope>
    <source>
        <strain evidence="8">Race5_Kim</strain>
    </source>
</reference>
<dbReference type="OMA" id="MNFHHTL"/>
<dbReference type="GO" id="GO:0005384">
    <property type="term" value="F:manganese ion transmembrane transporter activity"/>
    <property type="evidence" value="ECO:0007669"/>
    <property type="project" value="InterPro"/>
</dbReference>
<feature type="compositionally biased region" description="Polar residues" evidence="6">
    <location>
        <begin position="29"/>
        <end position="42"/>
    </location>
</feature>
<feature type="transmembrane region" description="Helical" evidence="7">
    <location>
        <begin position="263"/>
        <end position="282"/>
    </location>
</feature>
<dbReference type="GeneID" id="71986350"/>
<organism evidence="8 9">
    <name type="scientific">Passalora fulva</name>
    <name type="common">Tomato leaf mold</name>
    <name type="synonym">Cladosporium fulvum</name>
    <dbReference type="NCBI Taxonomy" id="5499"/>
    <lineage>
        <taxon>Eukaryota</taxon>
        <taxon>Fungi</taxon>
        <taxon>Dikarya</taxon>
        <taxon>Ascomycota</taxon>
        <taxon>Pezizomycotina</taxon>
        <taxon>Dothideomycetes</taxon>
        <taxon>Dothideomycetidae</taxon>
        <taxon>Mycosphaerellales</taxon>
        <taxon>Mycosphaerellaceae</taxon>
        <taxon>Fulvia</taxon>
    </lineage>
</organism>
<comment type="subcellular location">
    <subcellularLocation>
        <location evidence="1">Endomembrane system</location>
        <topology evidence="1">Multi-pass membrane protein</topology>
    </subcellularLocation>
</comment>
<evidence type="ECO:0000256" key="2">
    <source>
        <dbReference type="ARBA" id="ARBA00007049"/>
    </source>
</evidence>
<feature type="compositionally biased region" description="Low complexity" evidence="6">
    <location>
        <begin position="72"/>
        <end position="90"/>
    </location>
</feature>
<keyword evidence="3 7" id="KW-0812">Transmembrane</keyword>
<evidence type="ECO:0000256" key="3">
    <source>
        <dbReference type="ARBA" id="ARBA00022692"/>
    </source>
</evidence>
<dbReference type="PANTHER" id="PTHR31851">
    <property type="entry name" value="FE(2+)/MN(2+) TRANSPORTER PCL1"/>
    <property type="match status" value="1"/>
</dbReference>
<sequence length="329" mass="35711">MRERYTTEMLSYDSSSDTTAFPDHRTRSNSDSISHWISNLLSRSRRPTPPKRLPKSRTSSEEPPSKERFSSDIESQSSTSTLFPNSSSSQPPNPSSRLDPRIISDVIIGLSDGLTIRFALTAGLSTLSSTRVVIFAGMAELTAGAISMGLGGYLAAKSEEESYTATLNDTRKGVAYGSVDAVTSIRDILEPYDLPPALSEDLTYHLSKSPHLVQFLMHFRHNTPEPAATRAVTSGLTIACGYFLGGLLPLLPYFMVGQDEVMLALWWSFVFMAVSLFAFGYCKTCFVSGWHGGKNVWAGTRAGVQMMLVGGAAATCAMSLVRVFDSLGS</sequence>
<evidence type="ECO:0000256" key="6">
    <source>
        <dbReference type="SAM" id="MobiDB-lite"/>
    </source>
</evidence>